<dbReference type="PRINTS" id="PR00081">
    <property type="entry name" value="GDHRDH"/>
</dbReference>
<keyword evidence="2" id="KW-0560">Oxidoreductase</keyword>
<dbReference type="Pfam" id="PF00106">
    <property type="entry name" value="adh_short"/>
    <property type="match status" value="1"/>
</dbReference>
<proteinExistence type="inferred from homology"/>
<dbReference type="GO" id="GO:0016491">
    <property type="term" value="F:oxidoreductase activity"/>
    <property type="evidence" value="ECO:0007669"/>
    <property type="project" value="UniProtKB-KW"/>
</dbReference>
<keyword evidence="4" id="KW-1185">Reference proteome</keyword>
<evidence type="ECO:0000256" key="1">
    <source>
        <dbReference type="ARBA" id="ARBA00006484"/>
    </source>
</evidence>
<protein>
    <submittedName>
        <fullName evidence="3">Short chain dehydrogenase</fullName>
    </submittedName>
</protein>
<dbReference type="InterPro" id="IPR051911">
    <property type="entry name" value="SDR_oxidoreductase"/>
</dbReference>
<dbReference type="InterPro" id="IPR002347">
    <property type="entry name" value="SDR_fam"/>
</dbReference>
<comment type="similarity">
    <text evidence="1">Belongs to the short-chain dehydrogenases/reductases (SDR) family.</text>
</comment>
<dbReference type="RefSeq" id="WP_179282091.1">
    <property type="nucleotide sequence ID" value="NZ_FZOD01000015.1"/>
</dbReference>
<dbReference type="PANTHER" id="PTHR43976">
    <property type="entry name" value="SHORT CHAIN DEHYDROGENASE"/>
    <property type="match status" value="1"/>
</dbReference>
<evidence type="ECO:0000256" key="2">
    <source>
        <dbReference type="ARBA" id="ARBA00023002"/>
    </source>
</evidence>
<dbReference type="AlphaFoldDB" id="A0A239H772"/>
<dbReference type="InterPro" id="IPR036291">
    <property type="entry name" value="NAD(P)-bd_dom_sf"/>
</dbReference>
<accession>A0A239H772</accession>
<dbReference type="Proteomes" id="UP000198282">
    <property type="component" value="Unassembled WGS sequence"/>
</dbReference>
<dbReference type="SUPFAM" id="SSF51735">
    <property type="entry name" value="NAD(P)-binding Rossmann-fold domains"/>
    <property type="match status" value="1"/>
</dbReference>
<evidence type="ECO:0000313" key="3">
    <source>
        <dbReference type="EMBL" id="SNS77021.1"/>
    </source>
</evidence>
<gene>
    <name evidence="3" type="ORF">SAMN05216276_1015120</name>
</gene>
<dbReference type="PANTHER" id="PTHR43976:SF16">
    <property type="entry name" value="SHORT-CHAIN DEHYDROGENASE_REDUCTASE FAMILY PROTEIN"/>
    <property type="match status" value="1"/>
</dbReference>
<sequence>MKTWFITGCSTGFGRQLAQAVLAHGHRVVVAARDPEQVVDIAQEGGRRALALKLDVTDHEQVISTIDRIVETFGDIDVLVNNSGIGCFAAVEQSADDQAPLGAEPNVFGLSDRALLIEPSEFYIGKICRSQAITPADEIADQVPPMDARRAAVREDTGEECDDPQRAAMMIIRAADADNPPSRLSFGRDAYEFTLVRVGELRRKLQSQKLESFSQK</sequence>
<evidence type="ECO:0000313" key="4">
    <source>
        <dbReference type="Proteomes" id="UP000198282"/>
    </source>
</evidence>
<organism evidence="3 4">
    <name type="scientific">Streptosporangium subroseum</name>
    <dbReference type="NCBI Taxonomy" id="106412"/>
    <lineage>
        <taxon>Bacteria</taxon>
        <taxon>Bacillati</taxon>
        <taxon>Actinomycetota</taxon>
        <taxon>Actinomycetes</taxon>
        <taxon>Streptosporangiales</taxon>
        <taxon>Streptosporangiaceae</taxon>
        <taxon>Streptosporangium</taxon>
    </lineage>
</organism>
<dbReference type="EMBL" id="FZOD01000015">
    <property type="protein sequence ID" value="SNS77021.1"/>
    <property type="molecule type" value="Genomic_DNA"/>
</dbReference>
<dbReference type="Gene3D" id="3.40.50.720">
    <property type="entry name" value="NAD(P)-binding Rossmann-like Domain"/>
    <property type="match status" value="1"/>
</dbReference>
<reference evidence="3 4" key="1">
    <citation type="submission" date="2017-06" db="EMBL/GenBank/DDBJ databases">
        <authorList>
            <person name="Kim H.J."/>
            <person name="Triplett B.A."/>
        </authorList>
    </citation>
    <scope>NUCLEOTIDE SEQUENCE [LARGE SCALE GENOMIC DNA]</scope>
    <source>
        <strain evidence="3 4">CGMCC 4.2132</strain>
    </source>
</reference>
<name>A0A239H772_9ACTN</name>